<dbReference type="NCBIfam" id="TIGR02595">
    <property type="entry name" value="PEP_CTERM"/>
    <property type="match status" value="1"/>
</dbReference>
<evidence type="ECO:0000259" key="3">
    <source>
        <dbReference type="Pfam" id="PF07589"/>
    </source>
</evidence>
<dbReference type="Proteomes" id="UP001205843">
    <property type="component" value="Unassembled WGS sequence"/>
</dbReference>
<protein>
    <recommendedName>
        <fullName evidence="3">Ice-binding protein C-terminal domain-containing protein</fullName>
    </recommendedName>
</protein>
<dbReference type="EMBL" id="JALJXV010000014">
    <property type="protein sequence ID" value="MCP1677162.1"/>
    <property type="molecule type" value="Genomic_DNA"/>
</dbReference>
<evidence type="ECO:0000313" key="5">
    <source>
        <dbReference type="Proteomes" id="UP001205843"/>
    </source>
</evidence>
<dbReference type="AlphaFoldDB" id="A0AAE3G821"/>
<name>A0AAE3G821_9GAMM</name>
<keyword evidence="1" id="KW-0472">Membrane</keyword>
<feature type="domain" description="Ice-binding protein C-terminal" evidence="3">
    <location>
        <begin position="189"/>
        <end position="212"/>
    </location>
</feature>
<keyword evidence="1" id="KW-1133">Transmembrane helix</keyword>
<feature type="signal peptide" evidence="2">
    <location>
        <begin position="1"/>
        <end position="23"/>
    </location>
</feature>
<feature type="transmembrane region" description="Helical" evidence="1">
    <location>
        <begin position="192"/>
        <end position="209"/>
    </location>
</feature>
<sequence length="213" mass="22149">MKIKTLFPAVAAGLMLALPSVSGASISWTISGGTTTSEANAETIVFDGSTCPAGYASCVGDYAFLQDSINNVSAKPAGLDADDWFLTVPIDNSSGTATFGLGYQSNYFGMFWGSVDDYNTISFLSGGDEVGSFTGDQITNPDAADGNQTAPGTNFYINFFFGGGVTFDTIVFDSTQYAFESANHAVARVPEPATLGLLGLGLAGLGFAARRRK</sequence>
<evidence type="ECO:0000256" key="1">
    <source>
        <dbReference type="SAM" id="Phobius"/>
    </source>
</evidence>
<dbReference type="RefSeq" id="WP_253485363.1">
    <property type="nucleotide sequence ID" value="NZ_JALJXV010000014.1"/>
</dbReference>
<evidence type="ECO:0000313" key="4">
    <source>
        <dbReference type="EMBL" id="MCP1677162.1"/>
    </source>
</evidence>
<organism evidence="4 5">
    <name type="scientific">Natronocella acetinitrilica</name>
    <dbReference type="NCBI Taxonomy" id="414046"/>
    <lineage>
        <taxon>Bacteria</taxon>
        <taxon>Pseudomonadati</taxon>
        <taxon>Pseudomonadota</taxon>
        <taxon>Gammaproteobacteria</taxon>
        <taxon>Chromatiales</taxon>
        <taxon>Ectothiorhodospiraceae</taxon>
        <taxon>Natronocella</taxon>
    </lineage>
</organism>
<proteinExistence type="predicted"/>
<comment type="caution">
    <text evidence="4">The sequence shown here is derived from an EMBL/GenBank/DDBJ whole genome shotgun (WGS) entry which is preliminary data.</text>
</comment>
<dbReference type="InterPro" id="IPR013424">
    <property type="entry name" value="Ice-binding_C"/>
</dbReference>
<keyword evidence="5" id="KW-1185">Reference proteome</keyword>
<dbReference type="Pfam" id="PF07589">
    <property type="entry name" value="PEP-CTERM"/>
    <property type="match status" value="1"/>
</dbReference>
<evidence type="ECO:0000256" key="2">
    <source>
        <dbReference type="SAM" id="SignalP"/>
    </source>
</evidence>
<keyword evidence="1" id="KW-0812">Transmembrane</keyword>
<gene>
    <name evidence="4" type="ORF">J2T57_004336</name>
</gene>
<reference evidence="4" key="1">
    <citation type="submission" date="2022-03" db="EMBL/GenBank/DDBJ databases">
        <title>Genomic Encyclopedia of Type Strains, Phase III (KMG-III): the genomes of soil and plant-associated and newly described type strains.</title>
        <authorList>
            <person name="Whitman W."/>
        </authorList>
    </citation>
    <scope>NUCLEOTIDE SEQUENCE</scope>
    <source>
        <strain evidence="4">ANL 6-2</strain>
    </source>
</reference>
<feature type="chain" id="PRO_5041938925" description="Ice-binding protein C-terminal domain-containing protein" evidence="2">
    <location>
        <begin position="24"/>
        <end position="213"/>
    </location>
</feature>
<keyword evidence="2" id="KW-0732">Signal</keyword>
<accession>A0AAE3G821</accession>